<dbReference type="EMBL" id="JACCBJ010000001">
    <property type="protein sequence ID" value="NYD73496.1"/>
    <property type="molecule type" value="Genomic_DNA"/>
</dbReference>
<reference evidence="2 3" key="1">
    <citation type="submission" date="2020-07" db="EMBL/GenBank/DDBJ databases">
        <title>Sequencing the genomes of 1000 actinobacteria strains.</title>
        <authorList>
            <person name="Klenk H.-P."/>
        </authorList>
    </citation>
    <scope>NUCLEOTIDE SEQUENCE [LARGE SCALE GENOMIC DNA]</scope>
    <source>
        <strain evidence="2 3">DSM 23871</strain>
    </source>
</reference>
<dbReference type="PANTHER" id="PTHR33990:SF1">
    <property type="entry name" value="PROTEIN YJDN"/>
    <property type="match status" value="1"/>
</dbReference>
<dbReference type="RefSeq" id="WP_089910982.1">
    <property type="nucleotide sequence ID" value="NZ_BAAAPX010000001.1"/>
</dbReference>
<organism evidence="2 3">
    <name type="scientific">Leifsonia soli</name>
    <dbReference type="NCBI Taxonomy" id="582665"/>
    <lineage>
        <taxon>Bacteria</taxon>
        <taxon>Bacillati</taxon>
        <taxon>Actinomycetota</taxon>
        <taxon>Actinomycetes</taxon>
        <taxon>Micrococcales</taxon>
        <taxon>Microbacteriaceae</taxon>
        <taxon>Leifsonia</taxon>
    </lineage>
</organism>
<dbReference type="SUPFAM" id="SSF54593">
    <property type="entry name" value="Glyoxalase/Bleomycin resistance protein/Dihydroxybiphenyl dioxygenase"/>
    <property type="match status" value="1"/>
</dbReference>
<evidence type="ECO:0000259" key="1">
    <source>
        <dbReference type="Pfam" id="PF06983"/>
    </source>
</evidence>
<proteinExistence type="predicted"/>
<dbReference type="AlphaFoldDB" id="A0A852SWK1"/>
<gene>
    <name evidence="2" type="ORF">BJ963_001015</name>
</gene>
<evidence type="ECO:0000313" key="3">
    <source>
        <dbReference type="Proteomes" id="UP000589620"/>
    </source>
</evidence>
<protein>
    <submittedName>
        <fullName evidence="2">PhnB protein</fullName>
    </submittedName>
</protein>
<dbReference type="CDD" id="cd06588">
    <property type="entry name" value="PhnB_like"/>
    <property type="match status" value="1"/>
</dbReference>
<evidence type="ECO:0000313" key="2">
    <source>
        <dbReference type="EMBL" id="NYD73496.1"/>
    </source>
</evidence>
<dbReference type="InterPro" id="IPR028973">
    <property type="entry name" value="PhnB-like"/>
</dbReference>
<dbReference type="Pfam" id="PF06983">
    <property type="entry name" value="3-dmu-9_3-mt"/>
    <property type="match status" value="1"/>
</dbReference>
<keyword evidence="3" id="KW-1185">Reference proteome</keyword>
<dbReference type="Proteomes" id="UP000589620">
    <property type="component" value="Unassembled WGS sequence"/>
</dbReference>
<accession>A0A852SWK1</accession>
<dbReference type="Gene3D" id="3.10.180.10">
    <property type="entry name" value="2,3-Dihydroxybiphenyl 1,2-Dioxygenase, domain 1"/>
    <property type="match status" value="1"/>
</dbReference>
<feature type="domain" description="PhnB-like" evidence="1">
    <location>
        <begin position="6"/>
        <end position="131"/>
    </location>
</feature>
<sequence length="142" mass="15223">MPSTLNPYLNFRASAREAMDFYQSVFGGEVQRSTFADFQMAQDPADNDLIMHSQLQTPGGFTLMAADVPAHMDFTPGSAISISLSGDDEAELTGYWEKLVDGGTVVEPLNKAPWGDSFGMAVDRFGVQWLVNIAGAPQAAGA</sequence>
<dbReference type="InterPro" id="IPR029068">
    <property type="entry name" value="Glyas_Bleomycin-R_OHBP_Dase"/>
</dbReference>
<comment type="caution">
    <text evidence="2">The sequence shown here is derived from an EMBL/GenBank/DDBJ whole genome shotgun (WGS) entry which is preliminary data.</text>
</comment>
<dbReference type="PANTHER" id="PTHR33990">
    <property type="entry name" value="PROTEIN YJDN-RELATED"/>
    <property type="match status" value="1"/>
</dbReference>
<name>A0A852SWK1_9MICO</name>